<gene>
    <name evidence="1" type="ORF">Fmac_010143</name>
</gene>
<accession>A0ABD1N2F3</accession>
<dbReference type="AlphaFoldDB" id="A0ABD1N2F3"/>
<reference evidence="1 2" key="1">
    <citation type="submission" date="2024-08" db="EMBL/GenBank/DDBJ databases">
        <title>Insights into the chromosomal genome structure of Flemingia macrophylla.</title>
        <authorList>
            <person name="Ding Y."/>
            <person name="Zhao Y."/>
            <person name="Bi W."/>
            <person name="Wu M."/>
            <person name="Zhao G."/>
            <person name="Gong Y."/>
            <person name="Li W."/>
            <person name="Zhang P."/>
        </authorList>
    </citation>
    <scope>NUCLEOTIDE SEQUENCE [LARGE SCALE GENOMIC DNA]</scope>
    <source>
        <strain evidence="1">DYQJB</strain>
        <tissue evidence="1">Leaf</tissue>
    </source>
</reference>
<evidence type="ECO:0000313" key="2">
    <source>
        <dbReference type="Proteomes" id="UP001603857"/>
    </source>
</evidence>
<protein>
    <recommendedName>
        <fullName evidence="3">Leucine-rich repeat domain, L domain-containing protein</fullName>
    </recommendedName>
</protein>
<dbReference type="SUPFAM" id="SSF52058">
    <property type="entry name" value="L domain-like"/>
    <property type="match status" value="2"/>
</dbReference>
<evidence type="ECO:0000313" key="1">
    <source>
        <dbReference type="EMBL" id="KAL2342203.1"/>
    </source>
</evidence>
<dbReference type="PANTHER" id="PTHR46433">
    <property type="entry name" value="ANK_REP_REGION DOMAIN-CONTAINING PROTEIN-RELATED"/>
    <property type="match status" value="1"/>
</dbReference>
<dbReference type="Proteomes" id="UP001603857">
    <property type="component" value="Unassembled WGS sequence"/>
</dbReference>
<evidence type="ECO:0008006" key="3">
    <source>
        <dbReference type="Google" id="ProtNLM"/>
    </source>
</evidence>
<dbReference type="Gene3D" id="3.80.10.10">
    <property type="entry name" value="Ribonuclease Inhibitor"/>
    <property type="match status" value="3"/>
</dbReference>
<name>A0ABD1N2F3_9FABA</name>
<organism evidence="1 2">
    <name type="scientific">Flemingia macrophylla</name>
    <dbReference type="NCBI Taxonomy" id="520843"/>
    <lineage>
        <taxon>Eukaryota</taxon>
        <taxon>Viridiplantae</taxon>
        <taxon>Streptophyta</taxon>
        <taxon>Embryophyta</taxon>
        <taxon>Tracheophyta</taxon>
        <taxon>Spermatophyta</taxon>
        <taxon>Magnoliopsida</taxon>
        <taxon>eudicotyledons</taxon>
        <taxon>Gunneridae</taxon>
        <taxon>Pentapetalae</taxon>
        <taxon>rosids</taxon>
        <taxon>fabids</taxon>
        <taxon>Fabales</taxon>
        <taxon>Fabaceae</taxon>
        <taxon>Papilionoideae</taxon>
        <taxon>50 kb inversion clade</taxon>
        <taxon>NPAAA clade</taxon>
        <taxon>indigoferoid/millettioid clade</taxon>
        <taxon>Phaseoleae</taxon>
        <taxon>Flemingia</taxon>
    </lineage>
</organism>
<sequence length="647" mass="72809">MKLNLVNLKEIDLESSIYLTDIPDLSKATKLDTVYLHCCKRLHELHLPSLSDSKLRYLNLGRCSEIKSISVHSKYLRQLWLHGCSSLKQISVASEEITELSLCGTAITSFLSISSLPKLKHLDLSDCKEIERLDLQSESLELLNLQGCSSLTKISITSDELIDLRLVGVSKLESLNVNARSLQDLYLRDRSVLKEISVVSEGITILVLSGTIITSFSSISSLPKLTCLDLSDCKKIERLDLHSETLEILELNGCLSLKEISVVSKKGIELCSYGDTGITSFSSISSLPKLTYLDLSDCKEIEILDFYSKSLKHLVLNGCSSLKEISVMSKEITKLDLSGTVITSLSSSISSLSKLTYLDLSDCKEIERLDLHSKSLKHLVLNGCSSLKEISVISEEITILDLSGTAITSLWSSISSLSKLTYLDLSDCKNLVSLGELPSSALYGLNAFNCISLETEITQHLVLQHMLQTTIPYLHQSRHRKLWDRDSDVIDYFVFPGDHVIDECVFQTRESSISIPYYELKMNRISGFIYCIVLSQGSLSLSYEMLVSILPIWHTRDSWGNVYKYHSLISDHVVFWYHDFGKFIRMCKVYHRYRDVEIKFELLGNLEDVKGFGVFPVYVTTSGYKLQISGSQFIEPVQPSTSKRRRT</sequence>
<proteinExistence type="predicted"/>
<keyword evidence="2" id="KW-1185">Reference proteome</keyword>
<dbReference type="PANTHER" id="PTHR46433:SF3">
    <property type="entry name" value="RAB GTPASE DOMAIN-CONTAINING PROTEIN"/>
    <property type="match status" value="1"/>
</dbReference>
<dbReference type="InterPro" id="IPR032675">
    <property type="entry name" value="LRR_dom_sf"/>
</dbReference>
<dbReference type="EMBL" id="JBGMDY010000003">
    <property type="protein sequence ID" value="KAL2342203.1"/>
    <property type="molecule type" value="Genomic_DNA"/>
</dbReference>
<comment type="caution">
    <text evidence="1">The sequence shown here is derived from an EMBL/GenBank/DDBJ whole genome shotgun (WGS) entry which is preliminary data.</text>
</comment>